<dbReference type="EMBL" id="JAECZO010000063">
    <property type="protein sequence ID" value="KAK7195848.1"/>
    <property type="molecule type" value="Genomic_DNA"/>
</dbReference>
<feature type="compositionally biased region" description="Low complexity" evidence="1">
    <location>
        <begin position="217"/>
        <end position="247"/>
    </location>
</feature>
<feature type="compositionally biased region" description="Basic residues" evidence="1">
    <location>
        <begin position="126"/>
        <end position="138"/>
    </location>
</feature>
<sequence>MHPHRLSFANTHATTTLYAGSRGHSSDGAAAAADSPRLLRSPRLQSTPVAAAPSPRAAAVVAAPASGAGSGGVSPRSCSNAAAPKQPHRRLRSGSGGRSVAAHTTPHRTVSRSPAHVRHGGESPHAHARKSSAARRRSASPASFALPRRPSPRQGTPMRVHTAARRPSHVAPAAHRSRTPLPMRQPPESSGAAAPLPRVRTPRAAALRSPSATSQDPNEPFAEANPPPTTIAAPPAWPRRPLQPLAASCNAHPVAAPRPSTPLHGPSAHTRRRSSSGLLCTPRTPPLLQPSTTLPQTLPPRSAWQLPRCTAAQLRCLFRALLVRAEDTTWSLHRHLLPFIVAHQRHILPVAPSDVVAFLGCGDVQPDANDANTTDGPWTALQVSRFASQVCYWFVYMDLLGYDGAPSWDALLLVPQTSNAGSRAAIARNSSTSSSSAISTSSVVLLAPATPERQRRGRDAAPGSVSDSPDPSSGALPVDAATEAPQSTPPQGRRLDGVIGVLDDSTCASVQFRSVVTVPPQVSEAAFVCGYTLLQTLLASRAAQVPLATLRSPSPPQSSRVCMSSADERVADRRRRRRDDGAATRGSDAALHRRVRFYLRLHALLRELCVTLREHEVRPWRRDSLVIGSAIASRLCTTARVADGGASACAAPHELTGSSAAHRAVLCAALHTGRARVAANAVDTLLVLQHGDALTAPRDAMADTATTATTTITVSATAAADVPLPPDLLRLFALPCRRDAMLPASVTWCGAAAASRVAGACALPVALVGVALCHCIVAACVELAERRWRRWWGWTPSHTTTWTGDSHHRGGGGGGGSGAPLHAALPRLMLLRRTAPLLAAAVSRVVWCRAGALVGSLEVVQHVIAEKSAAFATAAEGWLRVAWASQGSSTVAAQAVRRCTTLLRHVDDTARLVERAPRSRAVLPTRRVLLWYAVLTVAVAAALMPLRLHPLLETAALATIASADGAWHVCASRRRRRRVLWWWLRCQASTAETFAHEVLRAAGDRCYDAPLQPRCLDEDQYSGASTTTPAASVATDTLYAVPLPVLEQLAAAACLVEWGERQRPPAEVAAAAESPAAVAIELFWEQLCGRAVPAHGQELSCVAVVERATQACWAALAAPRDPCGRDSTTTTTTTAASASLTVAQAIGRTMPWTREYAKSAAPRPGTPAGHSDDEVCEVLAPVTATVAAAHQSASPRDDAADACTSLDLELLRLPSLSPAQTRLVVCAAFVFASLRVGPRVEPRESEATCIGAETVSVLVHLVHHHTPAMAPSDDGTSCASAGRARWCRAAARTREALQLLLRTTSTAQELGTVAGPAGDSCATPITAAVLPALLHCIFR</sequence>
<keyword evidence="2" id="KW-0472">Membrane</keyword>
<accession>A0AAW0EP89</accession>
<feature type="region of interest" description="Disordered" evidence="1">
    <location>
        <begin position="448"/>
        <end position="497"/>
    </location>
</feature>
<keyword evidence="2" id="KW-0812">Transmembrane</keyword>
<feature type="region of interest" description="Disordered" evidence="1">
    <location>
        <begin position="19"/>
        <end position="295"/>
    </location>
</feature>
<feature type="region of interest" description="Disordered" evidence="1">
    <location>
        <begin position="549"/>
        <end position="585"/>
    </location>
</feature>
<feature type="transmembrane region" description="Helical" evidence="2">
    <location>
        <begin position="928"/>
        <end position="948"/>
    </location>
</feature>
<name>A0AAW0EP89_9TRYP</name>
<dbReference type="PANTHER" id="PTHR24216:SF65">
    <property type="entry name" value="PAXILLIN-LIKE PROTEIN 1"/>
    <property type="match status" value="1"/>
</dbReference>
<keyword evidence="4" id="KW-1185">Reference proteome</keyword>
<protein>
    <submittedName>
        <fullName evidence="3">Uncharacterized protein</fullName>
    </submittedName>
</protein>
<feature type="transmembrane region" description="Helical" evidence="2">
    <location>
        <begin position="762"/>
        <end position="784"/>
    </location>
</feature>
<keyword evidence="2" id="KW-1133">Transmembrane helix</keyword>
<organism evidence="3 4">
    <name type="scientific">Novymonas esmeraldas</name>
    <dbReference type="NCBI Taxonomy" id="1808958"/>
    <lineage>
        <taxon>Eukaryota</taxon>
        <taxon>Discoba</taxon>
        <taxon>Euglenozoa</taxon>
        <taxon>Kinetoplastea</taxon>
        <taxon>Metakinetoplastina</taxon>
        <taxon>Trypanosomatida</taxon>
        <taxon>Trypanosomatidae</taxon>
        <taxon>Novymonas</taxon>
    </lineage>
</organism>
<feature type="compositionally biased region" description="Low complexity" evidence="1">
    <location>
        <begin position="139"/>
        <end position="148"/>
    </location>
</feature>
<feature type="compositionally biased region" description="Low complexity" evidence="1">
    <location>
        <begin position="48"/>
        <end position="77"/>
    </location>
</feature>
<evidence type="ECO:0000256" key="1">
    <source>
        <dbReference type="SAM" id="MobiDB-lite"/>
    </source>
</evidence>
<feature type="compositionally biased region" description="Low complexity" evidence="1">
    <location>
        <begin position="19"/>
        <end position="41"/>
    </location>
</feature>
<dbReference type="Proteomes" id="UP001430356">
    <property type="component" value="Unassembled WGS sequence"/>
</dbReference>
<feature type="compositionally biased region" description="Basic residues" evidence="1">
    <location>
        <begin position="105"/>
        <end position="118"/>
    </location>
</feature>
<evidence type="ECO:0000313" key="4">
    <source>
        <dbReference type="Proteomes" id="UP001430356"/>
    </source>
</evidence>
<reference evidence="3 4" key="1">
    <citation type="journal article" date="2021" name="MBio">
        <title>A New Model Trypanosomatid, Novymonas esmeraldas: Genomic Perception of Its 'Candidatus Pandoraea novymonadis' Endosymbiont.</title>
        <authorList>
            <person name="Zakharova A."/>
            <person name="Saura A."/>
            <person name="Butenko A."/>
            <person name="Podesvova L."/>
            <person name="Warmusova S."/>
            <person name="Kostygov A.Y."/>
            <person name="Nenarokova A."/>
            <person name="Lukes J."/>
            <person name="Opperdoes F.R."/>
            <person name="Yurchenko V."/>
        </authorList>
    </citation>
    <scope>NUCLEOTIDE SEQUENCE [LARGE SCALE GENOMIC DNA]</scope>
    <source>
        <strain evidence="3 4">E262AT.01</strain>
    </source>
</reference>
<feature type="compositionally biased region" description="Low complexity" evidence="1">
    <location>
        <begin position="460"/>
        <end position="475"/>
    </location>
</feature>
<proteinExistence type="predicted"/>
<dbReference type="PANTHER" id="PTHR24216">
    <property type="entry name" value="PAXILLIN-RELATED"/>
    <property type="match status" value="1"/>
</dbReference>
<evidence type="ECO:0000313" key="3">
    <source>
        <dbReference type="EMBL" id="KAK7195848.1"/>
    </source>
</evidence>
<comment type="caution">
    <text evidence="3">The sequence shown here is derived from an EMBL/GenBank/DDBJ whole genome shotgun (WGS) entry which is preliminary data.</text>
</comment>
<evidence type="ECO:0000256" key="2">
    <source>
        <dbReference type="SAM" id="Phobius"/>
    </source>
</evidence>
<gene>
    <name evidence="3" type="ORF">NESM_000516200</name>
</gene>